<keyword evidence="3" id="KW-0862">Zinc</keyword>
<dbReference type="InterPro" id="IPR036236">
    <property type="entry name" value="Znf_C2H2_sf"/>
</dbReference>
<feature type="domain" description="C2H2-type" evidence="4">
    <location>
        <begin position="191"/>
        <end position="215"/>
    </location>
</feature>
<feature type="domain" description="C2H2-type" evidence="4">
    <location>
        <begin position="139"/>
        <end position="163"/>
    </location>
</feature>
<sequence length="236" mass="26094">MGIERKNCVMPLELAMKRELACRDKLQKLTMVRGASSSNTNTSSRDGFLLSQVSPPISTQTPSTLPMPTPNPCLHPSLGFSTHQRPGLYFGPRLGQAPQRRPTSSMPLARPPPPPILAHSATDHHLKRKEPILSDPWDFFCDICDIDCITEFNLRMHVKGQKHKAKLEQVKGMRTAGGGGGGVEAKKIKRPHCELCGVFCTDHFSLWQHLLSRNHILKMLGSDKKVKGMYGGTPLA</sequence>
<keyword evidence="1" id="KW-0479">Metal-binding</keyword>
<dbReference type="Proteomes" id="UP001153076">
    <property type="component" value="Unassembled WGS sequence"/>
</dbReference>
<feature type="domain" description="U1-type" evidence="5">
    <location>
        <begin position="188"/>
        <end position="222"/>
    </location>
</feature>
<evidence type="ECO:0000256" key="3">
    <source>
        <dbReference type="ARBA" id="ARBA00022833"/>
    </source>
</evidence>
<evidence type="ECO:0008006" key="8">
    <source>
        <dbReference type="Google" id="ProtNLM"/>
    </source>
</evidence>
<comment type="caution">
    <text evidence="6">The sequence shown here is derived from an EMBL/GenBank/DDBJ whole genome shotgun (WGS) entry which is preliminary data.</text>
</comment>
<dbReference type="InterPro" id="IPR013087">
    <property type="entry name" value="Znf_C2H2_type"/>
</dbReference>
<organism evidence="6 7">
    <name type="scientific">Carnegiea gigantea</name>
    <dbReference type="NCBI Taxonomy" id="171969"/>
    <lineage>
        <taxon>Eukaryota</taxon>
        <taxon>Viridiplantae</taxon>
        <taxon>Streptophyta</taxon>
        <taxon>Embryophyta</taxon>
        <taxon>Tracheophyta</taxon>
        <taxon>Spermatophyta</taxon>
        <taxon>Magnoliopsida</taxon>
        <taxon>eudicotyledons</taxon>
        <taxon>Gunneridae</taxon>
        <taxon>Pentapetalae</taxon>
        <taxon>Caryophyllales</taxon>
        <taxon>Cactineae</taxon>
        <taxon>Cactaceae</taxon>
        <taxon>Cactoideae</taxon>
        <taxon>Echinocereeae</taxon>
        <taxon>Carnegiea</taxon>
    </lineage>
</organism>
<keyword evidence="2" id="KW-0863">Zinc-finger</keyword>
<dbReference type="GO" id="GO:0003676">
    <property type="term" value="F:nucleic acid binding"/>
    <property type="evidence" value="ECO:0007669"/>
    <property type="project" value="InterPro"/>
</dbReference>
<dbReference type="SUPFAM" id="SSF57667">
    <property type="entry name" value="beta-beta-alpha zinc fingers"/>
    <property type="match status" value="2"/>
</dbReference>
<dbReference type="InterPro" id="IPR003604">
    <property type="entry name" value="Matrin/U1-like-C_Znf_C2H2"/>
</dbReference>
<dbReference type="AlphaFoldDB" id="A0A9Q1L0L2"/>
<proteinExistence type="predicted"/>
<dbReference type="EMBL" id="JAKOGI010000005">
    <property type="protein sequence ID" value="KAJ8452298.1"/>
    <property type="molecule type" value="Genomic_DNA"/>
</dbReference>
<feature type="domain" description="U1-type" evidence="5">
    <location>
        <begin position="138"/>
        <end position="170"/>
    </location>
</feature>
<name>A0A9Q1L0L2_9CARY</name>
<dbReference type="InterPro" id="IPR022755">
    <property type="entry name" value="Znf_C2H2_jaz"/>
</dbReference>
<evidence type="ECO:0000259" key="4">
    <source>
        <dbReference type="SMART" id="SM00355"/>
    </source>
</evidence>
<dbReference type="Gene3D" id="3.30.160.60">
    <property type="entry name" value="Classic Zinc Finger"/>
    <property type="match status" value="1"/>
</dbReference>
<dbReference type="PANTHER" id="PTHR47487:SF8">
    <property type="entry name" value="OS08G0270900 PROTEIN"/>
    <property type="match status" value="1"/>
</dbReference>
<dbReference type="GO" id="GO:0008270">
    <property type="term" value="F:zinc ion binding"/>
    <property type="evidence" value="ECO:0007669"/>
    <property type="project" value="UniProtKB-KW"/>
</dbReference>
<gene>
    <name evidence="6" type="ORF">Cgig2_006103</name>
</gene>
<dbReference type="OrthoDB" id="434647at2759"/>
<dbReference type="Pfam" id="PF12874">
    <property type="entry name" value="zf-met"/>
    <property type="match status" value="1"/>
</dbReference>
<accession>A0A9Q1L0L2</accession>
<dbReference type="PANTHER" id="PTHR47487">
    <property type="entry name" value="OS06G0651300 PROTEIN-RELATED"/>
    <property type="match status" value="1"/>
</dbReference>
<evidence type="ECO:0000313" key="7">
    <source>
        <dbReference type="Proteomes" id="UP001153076"/>
    </source>
</evidence>
<evidence type="ECO:0000256" key="1">
    <source>
        <dbReference type="ARBA" id="ARBA00022723"/>
    </source>
</evidence>
<reference evidence="6" key="1">
    <citation type="submission" date="2022-04" db="EMBL/GenBank/DDBJ databases">
        <title>Carnegiea gigantea Genome sequencing and assembly v2.</title>
        <authorList>
            <person name="Copetti D."/>
            <person name="Sanderson M.J."/>
            <person name="Burquez A."/>
            <person name="Wojciechowski M.F."/>
        </authorList>
    </citation>
    <scope>NUCLEOTIDE SEQUENCE</scope>
    <source>
        <strain evidence="6">SGP5-SGP5p</strain>
        <tissue evidence="6">Aerial part</tissue>
    </source>
</reference>
<dbReference type="SMART" id="SM00451">
    <property type="entry name" value="ZnF_U1"/>
    <property type="match status" value="2"/>
</dbReference>
<evidence type="ECO:0000256" key="2">
    <source>
        <dbReference type="ARBA" id="ARBA00022771"/>
    </source>
</evidence>
<evidence type="ECO:0000259" key="5">
    <source>
        <dbReference type="SMART" id="SM00451"/>
    </source>
</evidence>
<evidence type="ECO:0000313" key="6">
    <source>
        <dbReference type="EMBL" id="KAJ8452298.1"/>
    </source>
</evidence>
<dbReference type="SMART" id="SM00355">
    <property type="entry name" value="ZnF_C2H2"/>
    <property type="match status" value="2"/>
</dbReference>
<protein>
    <recommendedName>
        <fullName evidence="8">C2H2-type domain-containing protein</fullName>
    </recommendedName>
</protein>
<dbReference type="Pfam" id="PF12171">
    <property type="entry name" value="zf-C2H2_jaz"/>
    <property type="match status" value="1"/>
</dbReference>
<keyword evidence="7" id="KW-1185">Reference proteome</keyword>